<organism evidence="6 7">
    <name type="scientific">Tetracentron sinense</name>
    <name type="common">Spur-leaf</name>
    <dbReference type="NCBI Taxonomy" id="13715"/>
    <lineage>
        <taxon>Eukaryota</taxon>
        <taxon>Viridiplantae</taxon>
        <taxon>Streptophyta</taxon>
        <taxon>Embryophyta</taxon>
        <taxon>Tracheophyta</taxon>
        <taxon>Spermatophyta</taxon>
        <taxon>Magnoliopsida</taxon>
        <taxon>Trochodendrales</taxon>
        <taxon>Trochodendraceae</taxon>
        <taxon>Tetracentron</taxon>
    </lineage>
</organism>
<dbReference type="InterPro" id="IPR044660">
    <property type="entry name" value="IBH1-like"/>
</dbReference>
<proteinExistence type="predicted"/>
<keyword evidence="7" id="KW-1185">Reference proteome</keyword>
<keyword evidence="4" id="KW-0539">Nucleus</keyword>
<protein>
    <submittedName>
        <fullName evidence="6">Uncharacterized protein</fullName>
    </submittedName>
</protein>
<comment type="caution">
    <text evidence="6">The sequence shown here is derived from an EMBL/GenBank/DDBJ whole genome shotgun (WGS) entry which is preliminary data.</text>
</comment>
<sequence>MKRRALLEGSRRSINGIERRVRILMKLVRNGMSTGLDGLFRETADYILALEMRVKVMQIMVKTEKQEKRDVGRLMKEKDHNLEILKQEMVEKIKEQDVSRLMKERDHIDLENLKQEMEITKKSHEQRCLQFETHTWEVQAEKIKEQDVSRLMKEKNHIDLENLKQEMEITKKSHEQRCLQFETHTREVQVRLEEKKKEWIEA</sequence>
<evidence type="ECO:0000256" key="3">
    <source>
        <dbReference type="ARBA" id="ARBA00023163"/>
    </source>
</evidence>
<reference evidence="6 7" key="1">
    <citation type="submission" date="2020-04" db="EMBL/GenBank/DDBJ databases">
        <title>Plant Genome Project.</title>
        <authorList>
            <person name="Zhang R.-G."/>
        </authorList>
    </citation>
    <scope>NUCLEOTIDE SEQUENCE [LARGE SCALE GENOMIC DNA]</scope>
    <source>
        <strain evidence="6">YNK0</strain>
        <tissue evidence="6">Leaf</tissue>
    </source>
</reference>
<keyword evidence="3" id="KW-0804">Transcription</keyword>
<evidence type="ECO:0000256" key="5">
    <source>
        <dbReference type="SAM" id="Coils"/>
    </source>
</evidence>
<evidence type="ECO:0000313" key="7">
    <source>
        <dbReference type="Proteomes" id="UP000655225"/>
    </source>
</evidence>
<comment type="subcellular location">
    <subcellularLocation>
        <location evidence="1">Nucleus</location>
    </subcellularLocation>
</comment>
<keyword evidence="2" id="KW-0805">Transcription regulation</keyword>
<dbReference type="InterPro" id="IPR044549">
    <property type="entry name" value="bHLH_AtIBH1-like"/>
</dbReference>
<dbReference type="PANTHER" id="PTHR33124:SF39">
    <property type="entry name" value="TRANSCRIPTION FACTOR UPBEAT1"/>
    <property type="match status" value="1"/>
</dbReference>
<dbReference type="CDD" id="cd11444">
    <property type="entry name" value="bHLH_AtIBH1_like"/>
    <property type="match status" value="1"/>
</dbReference>
<dbReference type="GO" id="GO:0006355">
    <property type="term" value="P:regulation of DNA-templated transcription"/>
    <property type="evidence" value="ECO:0007669"/>
    <property type="project" value="InterPro"/>
</dbReference>
<dbReference type="PANTHER" id="PTHR33124">
    <property type="entry name" value="TRANSCRIPTION FACTOR IBH1-LIKE 1"/>
    <property type="match status" value="1"/>
</dbReference>
<dbReference type="GO" id="GO:0005634">
    <property type="term" value="C:nucleus"/>
    <property type="evidence" value="ECO:0007669"/>
    <property type="project" value="UniProtKB-SubCell"/>
</dbReference>
<feature type="coiled-coil region" evidence="5">
    <location>
        <begin position="75"/>
        <end position="127"/>
    </location>
</feature>
<dbReference type="EMBL" id="JABCRI010000014">
    <property type="protein sequence ID" value="KAF8394694.1"/>
    <property type="molecule type" value="Genomic_DNA"/>
</dbReference>
<accession>A0A834YSJ9</accession>
<evidence type="ECO:0000256" key="2">
    <source>
        <dbReference type="ARBA" id="ARBA00023015"/>
    </source>
</evidence>
<evidence type="ECO:0000256" key="1">
    <source>
        <dbReference type="ARBA" id="ARBA00004123"/>
    </source>
</evidence>
<dbReference type="AlphaFoldDB" id="A0A834YSJ9"/>
<keyword evidence="5" id="KW-0175">Coiled coil</keyword>
<dbReference type="Proteomes" id="UP000655225">
    <property type="component" value="Unassembled WGS sequence"/>
</dbReference>
<dbReference type="OrthoDB" id="1935502at2759"/>
<evidence type="ECO:0000313" key="6">
    <source>
        <dbReference type="EMBL" id="KAF8394694.1"/>
    </source>
</evidence>
<name>A0A834YSJ9_TETSI</name>
<gene>
    <name evidence="6" type="ORF">HHK36_020911</name>
</gene>
<evidence type="ECO:0000256" key="4">
    <source>
        <dbReference type="ARBA" id="ARBA00023242"/>
    </source>
</evidence>